<reference evidence="3 4" key="1">
    <citation type="journal article" date="2013" name="BMC Genomics">
        <title>Reconstruction of the lipid metabolism for the microalga Monoraphidium neglectum from its genome sequence reveals characteristics suitable for biofuel production.</title>
        <authorList>
            <person name="Bogen C."/>
            <person name="Al-Dilaimi A."/>
            <person name="Albersmeier A."/>
            <person name="Wichmann J."/>
            <person name="Grundmann M."/>
            <person name="Rupp O."/>
            <person name="Lauersen K.J."/>
            <person name="Blifernez-Klassen O."/>
            <person name="Kalinowski J."/>
            <person name="Goesmann A."/>
            <person name="Mussgnug J.H."/>
            <person name="Kruse O."/>
        </authorList>
    </citation>
    <scope>NUCLEOTIDE SEQUENCE [LARGE SCALE GENOMIC DNA]</scope>
    <source>
        <strain evidence="3 4">SAG 48.87</strain>
    </source>
</reference>
<dbReference type="GeneID" id="25727198"/>
<evidence type="ECO:0000313" key="3">
    <source>
        <dbReference type="EMBL" id="KIY97887.1"/>
    </source>
</evidence>
<feature type="domain" description="Protein SirB1 N-terminal" evidence="2">
    <location>
        <begin position="91"/>
        <end position="190"/>
    </location>
</feature>
<dbReference type="RefSeq" id="XP_013896907.1">
    <property type="nucleotide sequence ID" value="XM_014041453.1"/>
</dbReference>
<dbReference type="EMBL" id="KK102387">
    <property type="protein sequence ID" value="KIY97887.1"/>
    <property type="molecule type" value="Genomic_DNA"/>
</dbReference>
<organism evidence="3 4">
    <name type="scientific">Monoraphidium neglectum</name>
    <dbReference type="NCBI Taxonomy" id="145388"/>
    <lineage>
        <taxon>Eukaryota</taxon>
        <taxon>Viridiplantae</taxon>
        <taxon>Chlorophyta</taxon>
        <taxon>core chlorophytes</taxon>
        <taxon>Chlorophyceae</taxon>
        <taxon>CS clade</taxon>
        <taxon>Sphaeropleales</taxon>
        <taxon>Selenastraceae</taxon>
        <taxon>Monoraphidium</taxon>
    </lineage>
</organism>
<gene>
    <name evidence="3" type="ORF">MNEG_10072</name>
</gene>
<evidence type="ECO:0000313" key="4">
    <source>
        <dbReference type="Proteomes" id="UP000054498"/>
    </source>
</evidence>
<dbReference type="KEGG" id="mng:MNEG_10072"/>
<sequence length="206" mass="21996">MQQQCFTTVADALRHWSALQHDWQTRARAGPAAPPAGAAAAAAEGRLQVEAAEEAAWMLHRLGQQHVLDSLLLPDEIEEKTREIEGEVSAAQAALDEMAAHIREGTSGTSWPADGAPSSSGEDGAQQLEALRKAIFADLKFKHEPLEWVYDGLAPLMLPDVLRRRKGIPIALALAAAALARRLGAGARLVCARDAEVLTTEAGEQA</sequence>
<dbReference type="InterPro" id="IPR032698">
    <property type="entry name" value="SirB1_N"/>
</dbReference>
<protein>
    <recommendedName>
        <fullName evidence="2">Protein SirB1 N-terminal domain-containing protein</fullName>
    </recommendedName>
</protein>
<proteinExistence type="predicted"/>
<name>A0A0D2JE85_9CHLO</name>
<dbReference type="AlphaFoldDB" id="A0A0D2JE85"/>
<keyword evidence="4" id="KW-1185">Reference proteome</keyword>
<dbReference type="Proteomes" id="UP000054498">
    <property type="component" value="Unassembled WGS sequence"/>
</dbReference>
<accession>A0A0D2JE85</accession>
<feature type="region of interest" description="Disordered" evidence="1">
    <location>
        <begin position="105"/>
        <end position="124"/>
    </location>
</feature>
<evidence type="ECO:0000259" key="2">
    <source>
        <dbReference type="Pfam" id="PF13369"/>
    </source>
</evidence>
<dbReference type="OrthoDB" id="28868at2759"/>
<dbReference type="Pfam" id="PF13369">
    <property type="entry name" value="Transglut_core2"/>
    <property type="match status" value="1"/>
</dbReference>
<evidence type="ECO:0000256" key="1">
    <source>
        <dbReference type="SAM" id="MobiDB-lite"/>
    </source>
</evidence>